<dbReference type="EMBL" id="LAVV01011221">
    <property type="protein sequence ID" value="KNZ48040.1"/>
    <property type="molecule type" value="Genomic_DNA"/>
</dbReference>
<name>A0A0L6UJQ8_9BASI</name>
<protein>
    <submittedName>
        <fullName evidence="1">Uncharacterized protein</fullName>
    </submittedName>
</protein>
<reference evidence="1 2" key="1">
    <citation type="submission" date="2015-08" db="EMBL/GenBank/DDBJ databases">
        <title>Next Generation Sequencing and Analysis of the Genome of Puccinia sorghi L Schw, the Causal Agent of Maize Common Rust.</title>
        <authorList>
            <person name="Rochi L."/>
            <person name="Burguener G."/>
            <person name="Darino M."/>
            <person name="Turjanski A."/>
            <person name="Kreff E."/>
            <person name="Dieguez M.J."/>
            <person name="Sacco F."/>
        </authorList>
    </citation>
    <scope>NUCLEOTIDE SEQUENCE [LARGE SCALE GENOMIC DNA]</scope>
    <source>
        <strain evidence="1 2">RO10H11247</strain>
    </source>
</reference>
<dbReference type="AlphaFoldDB" id="A0A0L6UJQ8"/>
<evidence type="ECO:0000313" key="1">
    <source>
        <dbReference type="EMBL" id="KNZ48040.1"/>
    </source>
</evidence>
<proteinExistence type="predicted"/>
<comment type="caution">
    <text evidence="1">The sequence shown here is derived from an EMBL/GenBank/DDBJ whole genome shotgun (WGS) entry which is preliminary data.</text>
</comment>
<gene>
    <name evidence="1" type="ORF">VP01_5952g1</name>
</gene>
<sequence>MGMNIQGIFNQGLFRSLSKVSCYESGDFGYLWKMTGACGDRGYFDPSRREKREISERCYLLTSKETSPKAPKTVLAVRMAQTTRVLSHFSITGSGVYCLTSVLLRRFFFLYSISSSHLSALLHLGIHPLHLLGVCGLDTPPTGEEAKKFLSFLVSKRGGIFYLKQKTAWARGIHSLPLLGDLIDLNQERKQSTSSPEVNTCLHLLSVLALHLKQKKLFASPSEVDKLLLLQEEKNSVAFLLSLAPSEKPTSHLHYFFPMSFWSSNSKGSQLGALERMNPLNQPVLILSHSIRGQLGAQESEISLKQRKNLSSTPENELMLPKEFEEDNFDPYFCYDPVTPSGTRQGFPN</sequence>
<evidence type="ECO:0000313" key="2">
    <source>
        <dbReference type="Proteomes" id="UP000037035"/>
    </source>
</evidence>
<organism evidence="1 2">
    <name type="scientific">Puccinia sorghi</name>
    <dbReference type="NCBI Taxonomy" id="27349"/>
    <lineage>
        <taxon>Eukaryota</taxon>
        <taxon>Fungi</taxon>
        <taxon>Dikarya</taxon>
        <taxon>Basidiomycota</taxon>
        <taxon>Pucciniomycotina</taxon>
        <taxon>Pucciniomycetes</taxon>
        <taxon>Pucciniales</taxon>
        <taxon>Pucciniaceae</taxon>
        <taxon>Puccinia</taxon>
    </lineage>
</organism>
<keyword evidence="2" id="KW-1185">Reference proteome</keyword>
<dbReference type="Proteomes" id="UP000037035">
    <property type="component" value="Unassembled WGS sequence"/>
</dbReference>
<accession>A0A0L6UJQ8</accession>
<dbReference type="VEuPathDB" id="FungiDB:VP01_5952g1"/>